<evidence type="ECO:0000256" key="1">
    <source>
        <dbReference type="ARBA" id="ARBA00004651"/>
    </source>
</evidence>
<evidence type="ECO:0000256" key="8">
    <source>
        <dbReference type="SAM" id="Phobius"/>
    </source>
</evidence>
<comment type="similarity">
    <text evidence="2">Belongs to the binding-protein-dependent transport system permease family. FecCD subfamily.</text>
</comment>
<dbReference type="PANTHER" id="PTHR30472:SF19">
    <property type="entry name" value="PETROBACTIN IMPORT SYSTEM PERMEASE PROTEIN YCLO"/>
    <property type="match status" value="1"/>
</dbReference>
<dbReference type="GO" id="GO:0022857">
    <property type="term" value="F:transmembrane transporter activity"/>
    <property type="evidence" value="ECO:0007669"/>
    <property type="project" value="InterPro"/>
</dbReference>
<evidence type="ECO:0000256" key="2">
    <source>
        <dbReference type="ARBA" id="ARBA00007935"/>
    </source>
</evidence>
<evidence type="ECO:0000256" key="5">
    <source>
        <dbReference type="ARBA" id="ARBA00022692"/>
    </source>
</evidence>
<dbReference type="KEGG" id="euz:DVS28_a0462"/>
<dbReference type="InterPro" id="IPR037294">
    <property type="entry name" value="ABC_BtuC-like"/>
</dbReference>
<dbReference type="Proteomes" id="UP000264006">
    <property type="component" value="Chromosome"/>
</dbReference>
<organism evidence="9 10">
    <name type="scientific">Euzebya pacifica</name>
    <dbReference type="NCBI Taxonomy" id="1608957"/>
    <lineage>
        <taxon>Bacteria</taxon>
        <taxon>Bacillati</taxon>
        <taxon>Actinomycetota</taxon>
        <taxon>Nitriliruptoria</taxon>
        <taxon>Euzebyales</taxon>
    </lineage>
</organism>
<dbReference type="Pfam" id="PF01032">
    <property type="entry name" value="FecCD"/>
    <property type="match status" value="1"/>
</dbReference>
<accession>A0A346XSH2</accession>
<feature type="transmembrane region" description="Helical" evidence="8">
    <location>
        <begin position="258"/>
        <end position="278"/>
    </location>
</feature>
<dbReference type="GO" id="GO:0005886">
    <property type="term" value="C:plasma membrane"/>
    <property type="evidence" value="ECO:0007669"/>
    <property type="project" value="UniProtKB-SubCell"/>
</dbReference>
<keyword evidence="10" id="KW-1185">Reference proteome</keyword>
<evidence type="ECO:0000256" key="7">
    <source>
        <dbReference type="ARBA" id="ARBA00023136"/>
    </source>
</evidence>
<keyword evidence="5 8" id="KW-0812">Transmembrane</keyword>
<keyword evidence="4" id="KW-1003">Cell membrane</keyword>
<keyword evidence="3" id="KW-0813">Transport</keyword>
<gene>
    <name evidence="9" type="ORF">DVS28_a0462</name>
</gene>
<feature type="transmembrane region" description="Helical" evidence="8">
    <location>
        <begin position="219"/>
        <end position="246"/>
    </location>
</feature>
<feature type="transmembrane region" description="Helical" evidence="8">
    <location>
        <begin position="124"/>
        <end position="142"/>
    </location>
</feature>
<reference evidence="9 10" key="1">
    <citation type="submission" date="2018-09" db="EMBL/GenBank/DDBJ databases">
        <title>Complete genome sequence of Euzebya sp. DY32-46 isolated from seawater of Pacific Ocean.</title>
        <authorList>
            <person name="Xu L."/>
            <person name="Wu Y.-H."/>
            <person name="Xu X.-W."/>
        </authorList>
    </citation>
    <scope>NUCLEOTIDE SEQUENCE [LARGE SCALE GENOMIC DNA]</scope>
    <source>
        <strain evidence="9 10">DY32-46</strain>
    </source>
</reference>
<keyword evidence="7 8" id="KW-0472">Membrane</keyword>
<evidence type="ECO:0000256" key="6">
    <source>
        <dbReference type="ARBA" id="ARBA00022989"/>
    </source>
</evidence>
<dbReference type="SUPFAM" id="SSF81345">
    <property type="entry name" value="ABC transporter involved in vitamin B12 uptake, BtuC"/>
    <property type="match status" value="1"/>
</dbReference>
<dbReference type="GO" id="GO:0033214">
    <property type="term" value="P:siderophore-iron import into cell"/>
    <property type="evidence" value="ECO:0007669"/>
    <property type="project" value="TreeGrafter"/>
</dbReference>
<protein>
    <submittedName>
        <fullName evidence="9">Iron compound ABC transporter, permease protein</fullName>
    </submittedName>
</protein>
<dbReference type="AlphaFoldDB" id="A0A346XSH2"/>
<keyword evidence="6 8" id="KW-1133">Transmembrane helix</keyword>
<dbReference type="InterPro" id="IPR000522">
    <property type="entry name" value="ABC_transptr_permease_BtuC"/>
</dbReference>
<dbReference type="Gene3D" id="1.10.3470.10">
    <property type="entry name" value="ABC transporter involved in vitamin B12 uptake, BtuC"/>
    <property type="match status" value="1"/>
</dbReference>
<sequence length="310" mass="32477">MLLVLAAVATVVVAAFVLLGIRGSWAFALELRATKVAAMVVVAAAVGTSTVLFQTITTNRILTPSIMGFDALYVLIQSAAVYWLGGLEVSRVRPEVRFAVETAAMVGFALVLHRLLFGSTGRDLHAVVLAGVVCGTLFTSGSDLVGRLIDPNEFVVLADRLFASVNTVREELLVLSAVVVAGGAGLAWRSRRQLDVVALGRETALGLGIDHRRVVTVQLVLVAVLVAVPTALVGPVTFLGLLTANLARQLTGTSRHAVVLPAAALLGVIALVGGQLVLERLLGFGTALGIVVNLVGGLYFLMLLMKEGRR</sequence>
<feature type="transmembrane region" description="Helical" evidence="8">
    <location>
        <begin position="36"/>
        <end position="53"/>
    </location>
</feature>
<proteinExistence type="inferred from homology"/>
<dbReference type="PANTHER" id="PTHR30472">
    <property type="entry name" value="FERRIC ENTEROBACTIN TRANSPORT SYSTEM PERMEASE PROTEIN"/>
    <property type="match status" value="1"/>
</dbReference>
<feature type="transmembrane region" description="Helical" evidence="8">
    <location>
        <begin position="284"/>
        <end position="304"/>
    </location>
</feature>
<evidence type="ECO:0000313" key="10">
    <source>
        <dbReference type="Proteomes" id="UP000264006"/>
    </source>
</evidence>
<evidence type="ECO:0000313" key="9">
    <source>
        <dbReference type="EMBL" id="AXV05169.1"/>
    </source>
</evidence>
<comment type="subcellular location">
    <subcellularLocation>
        <location evidence="1">Cell membrane</location>
        <topology evidence="1">Multi-pass membrane protein</topology>
    </subcellularLocation>
</comment>
<name>A0A346XSH2_9ACTN</name>
<feature type="transmembrane region" description="Helical" evidence="8">
    <location>
        <begin position="96"/>
        <end position="117"/>
    </location>
</feature>
<dbReference type="EMBL" id="CP031165">
    <property type="protein sequence ID" value="AXV05169.1"/>
    <property type="molecule type" value="Genomic_DNA"/>
</dbReference>
<feature type="transmembrane region" description="Helical" evidence="8">
    <location>
        <begin position="65"/>
        <end position="84"/>
    </location>
</feature>
<evidence type="ECO:0000256" key="3">
    <source>
        <dbReference type="ARBA" id="ARBA00022448"/>
    </source>
</evidence>
<evidence type="ECO:0000256" key="4">
    <source>
        <dbReference type="ARBA" id="ARBA00022475"/>
    </source>
</evidence>